<organism evidence="1 2">
    <name type="scientific">Sphingomonas tagetis</name>
    <dbReference type="NCBI Taxonomy" id="2949092"/>
    <lineage>
        <taxon>Bacteria</taxon>
        <taxon>Pseudomonadati</taxon>
        <taxon>Pseudomonadota</taxon>
        <taxon>Alphaproteobacteria</taxon>
        <taxon>Sphingomonadales</taxon>
        <taxon>Sphingomonadaceae</taxon>
        <taxon>Sphingomonas</taxon>
    </lineage>
</organism>
<dbReference type="GO" id="GO:0009898">
    <property type="term" value="C:cytoplasmic side of plasma membrane"/>
    <property type="evidence" value="ECO:0007669"/>
    <property type="project" value="TreeGrafter"/>
</dbReference>
<dbReference type="SUPFAM" id="SSF52172">
    <property type="entry name" value="CheY-like"/>
    <property type="match status" value="1"/>
</dbReference>
<accession>A0A9X2HIG7</accession>
<dbReference type="InterPro" id="IPR011006">
    <property type="entry name" value="CheY-like_superfamily"/>
</dbReference>
<dbReference type="EMBL" id="JAMLDX010000002">
    <property type="protein sequence ID" value="MCP3729531.1"/>
    <property type="molecule type" value="Genomic_DNA"/>
</dbReference>
<keyword evidence="2" id="KW-1185">Reference proteome</keyword>
<comment type="caution">
    <text evidence="1">The sequence shown here is derived from an EMBL/GenBank/DDBJ whole genome shotgun (WGS) entry which is preliminary data.</text>
</comment>
<reference evidence="1" key="1">
    <citation type="submission" date="2022-05" db="EMBL/GenBank/DDBJ databases">
        <title>Sphingomonas sp. strain MG17 Genome sequencing and assembly.</title>
        <authorList>
            <person name="Kim I."/>
        </authorList>
    </citation>
    <scope>NUCLEOTIDE SEQUENCE</scope>
    <source>
        <strain evidence="1">MG17</strain>
    </source>
</reference>
<name>A0A9X2HIG7_9SPHN</name>
<dbReference type="GO" id="GO:0005524">
    <property type="term" value="F:ATP binding"/>
    <property type="evidence" value="ECO:0007669"/>
    <property type="project" value="TreeGrafter"/>
</dbReference>
<dbReference type="Proteomes" id="UP001139451">
    <property type="component" value="Unassembled WGS sequence"/>
</dbReference>
<dbReference type="PANTHER" id="PTHR43384:SF13">
    <property type="entry name" value="SLR0110 PROTEIN"/>
    <property type="match status" value="1"/>
</dbReference>
<dbReference type="RefSeq" id="WP_254291517.1">
    <property type="nucleotide sequence ID" value="NZ_JAMLDX010000002.1"/>
</dbReference>
<dbReference type="InterPro" id="IPR027417">
    <property type="entry name" value="P-loop_NTPase"/>
</dbReference>
<dbReference type="GO" id="GO:0051782">
    <property type="term" value="P:negative regulation of cell division"/>
    <property type="evidence" value="ECO:0007669"/>
    <property type="project" value="TreeGrafter"/>
</dbReference>
<evidence type="ECO:0000313" key="1">
    <source>
        <dbReference type="EMBL" id="MCP3729531.1"/>
    </source>
</evidence>
<dbReference type="SUPFAM" id="SSF52540">
    <property type="entry name" value="P-loop containing nucleoside triphosphate hydrolases"/>
    <property type="match status" value="1"/>
</dbReference>
<sequence length="397" mass="42764">MEVRNVSEWGPGGWRVRGSAVSVELVLSQGEIAASEIGPSQRDGFVIELTALEPDADVPTDIAARAQTIVVEVRANDPGSLRRLERLRERHPRLIVVAAARDTSLASVRAMLRVGASDVVPLPLLRSELEAVIDRLGERIVEARPAPGKLVAVIKSVGGVGATALVTQLAALYASREAKAQRQTALLDLDLQNGNVATYLGLDANLTVGDLLEAGSRLDLTVLRSIPVTHAGGLAVFAAPVDILPLEAIDTDQMCNLVDLARTSYDTVFLDLPNDWTNWSLSLISRASTILFTVDLTIASLRKAQRQLALLERLGIPPEAVRIVVNRAEKKMFRSIDLSDAERVLKRPVAFTLANDFALVMAALNEGILVGDIKGKSRLSRDLSAMMDGLDELLGRS</sequence>
<dbReference type="InterPro" id="IPR050625">
    <property type="entry name" value="ParA/MinD_ATPase"/>
</dbReference>
<dbReference type="Gene3D" id="3.40.50.300">
    <property type="entry name" value="P-loop containing nucleotide triphosphate hydrolases"/>
    <property type="match status" value="1"/>
</dbReference>
<dbReference type="PANTHER" id="PTHR43384">
    <property type="entry name" value="SEPTUM SITE-DETERMINING PROTEIN MIND HOMOLOG, CHLOROPLASTIC-RELATED"/>
    <property type="match status" value="1"/>
</dbReference>
<protein>
    <submittedName>
        <fullName evidence="1">Pilus assembly protein CpaE</fullName>
    </submittedName>
</protein>
<dbReference type="GO" id="GO:0005829">
    <property type="term" value="C:cytosol"/>
    <property type="evidence" value="ECO:0007669"/>
    <property type="project" value="TreeGrafter"/>
</dbReference>
<gene>
    <name evidence="1" type="ORF">M9978_03740</name>
</gene>
<dbReference type="AlphaFoldDB" id="A0A9X2HIG7"/>
<proteinExistence type="predicted"/>
<dbReference type="GO" id="GO:0016887">
    <property type="term" value="F:ATP hydrolysis activity"/>
    <property type="evidence" value="ECO:0007669"/>
    <property type="project" value="TreeGrafter"/>
</dbReference>
<evidence type="ECO:0000313" key="2">
    <source>
        <dbReference type="Proteomes" id="UP001139451"/>
    </source>
</evidence>
<dbReference type="Gene3D" id="3.40.50.2300">
    <property type="match status" value="1"/>
</dbReference>